<evidence type="ECO:0000313" key="3">
    <source>
        <dbReference type="EMBL" id="CAF0900530.1"/>
    </source>
</evidence>
<evidence type="ECO:0000313" key="5">
    <source>
        <dbReference type="Proteomes" id="UP000663852"/>
    </source>
</evidence>
<dbReference type="AlphaFoldDB" id="A0A813Z149"/>
<dbReference type="EMBL" id="CAJNOR010000391">
    <property type="protein sequence ID" value="CAF0900530.1"/>
    <property type="molecule type" value="Genomic_DNA"/>
</dbReference>
<sequence>MSNTREFLIPINYDITQPVYKPDEIVHKRLYLINGLNSIKRYHQMLKNTSSDPEFQSKFYADKLRHQSVSTLTVAMSHNPNPNADTSGFNYPSAAGKPTNYDQTHIGIVPTSNNSTTESSSSVPITTTHSTSATHIGPSVSVNHGKLGDEHGGAGTRTDDRKGEIVKGEGDNVSPTAEHI</sequence>
<comment type="caution">
    <text evidence="2">The sequence shown here is derived from an EMBL/GenBank/DDBJ whole genome shotgun (WGS) entry which is preliminary data.</text>
</comment>
<feature type="compositionally biased region" description="Basic and acidic residues" evidence="1">
    <location>
        <begin position="146"/>
        <end position="170"/>
    </location>
</feature>
<accession>A0A813Z149</accession>
<proteinExistence type="predicted"/>
<name>A0A813Z149_ADIRI</name>
<evidence type="ECO:0000256" key="1">
    <source>
        <dbReference type="SAM" id="MobiDB-lite"/>
    </source>
</evidence>
<feature type="region of interest" description="Disordered" evidence="1">
    <location>
        <begin position="111"/>
        <end position="180"/>
    </location>
</feature>
<protein>
    <submittedName>
        <fullName evidence="2">Uncharacterized protein</fullName>
    </submittedName>
</protein>
<evidence type="ECO:0000313" key="2">
    <source>
        <dbReference type="EMBL" id="CAF0892620.1"/>
    </source>
</evidence>
<gene>
    <name evidence="2" type="ORF">EDS130_LOCUS9365</name>
    <name evidence="3" type="ORF">XAT740_LOCUS7998</name>
</gene>
<feature type="compositionally biased region" description="Low complexity" evidence="1">
    <location>
        <begin position="111"/>
        <end position="136"/>
    </location>
</feature>
<keyword evidence="4" id="KW-1185">Reference proteome</keyword>
<dbReference type="EMBL" id="CAJNOJ010000031">
    <property type="protein sequence ID" value="CAF0892620.1"/>
    <property type="molecule type" value="Genomic_DNA"/>
</dbReference>
<organism evidence="2 5">
    <name type="scientific">Adineta ricciae</name>
    <name type="common">Rotifer</name>
    <dbReference type="NCBI Taxonomy" id="249248"/>
    <lineage>
        <taxon>Eukaryota</taxon>
        <taxon>Metazoa</taxon>
        <taxon>Spiralia</taxon>
        <taxon>Gnathifera</taxon>
        <taxon>Rotifera</taxon>
        <taxon>Eurotatoria</taxon>
        <taxon>Bdelloidea</taxon>
        <taxon>Adinetida</taxon>
        <taxon>Adinetidae</taxon>
        <taxon>Adineta</taxon>
    </lineage>
</organism>
<dbReference type="Proteomes" id="UP000663828">
    <property type="component" value="Unassembled WGS sequence"/>
</dbReference>
<reference evidence="2" key="1">
    <citation type="submission" date="2021-02" db="EMBL/GenBank/DDBJ databases">
        <authorList>
            <person name="Nowell W R."/>
        </authorList>
    </citation>
    <scope>NUCLEOTIDE SEQUENCE</scope>
</reference>
<dbReference type="Proteomes" id="UP000663852">
    <property type="component" value="Unassembled WGS sequence"/>
</dbReference>
<evidence type="ECO:0000313" key="4">
    <source>
        <dbReference type="Proteomes" id="UP000663828"/>
    </source>
</evidence>